<dbReference type="InterPro" id="IPR039261">
    <property type="entry name" value="FNR_nucleotide-bd"/>
</dbReference>
<evidence type="ECO:0000256" key="2">
    <source>
        <dbReference type="ARBA" id="ARBA00004370"/>
    </source>
</evidence>
<feature type="binding site" evidence="8">
    <location>
        <position position="162"/>
    </location>
    <ligand>
        <name>FAD</name>
        <dbReference type="ChEBI" id="CHEBI:57692"/>
    </ligand>
</feature>
<gene>
    <name evidence="11" type="ORF">SBOR_3999</name>
</gene>
<dbReference type="PRINTS" id="PR00406">
    <property type="entry name" value="CYTB5RDTASE"/>
</dbReference>
<evidence type="ECO:0000256" key="6">
    <source>
        <dbReference type="ARBA" id="ARBA00023002"/>
    </source>
</evidence>
<dbReference type="InterPro" id="IPR001433">
    <property type="entry name" value="OxRdtase_FAD/NAD-bd"/>
</dbReference>
<dbReference type="Pfam" id="PF00970">
    <property type="entry name" value="FAD_binding_6"/>
    <property type="match status" value="1"/>
</dbReference>
<keyword evidence="9" id="KW-1133">Transmembrane helix</keyword>
<feature type="binding site" evidence="8">
    <location>
        <position position="134"/>
    </location>
    <ligand>
        <name>FAD</name>
        <dbReference type="ChEBI" id="CHEBI:57692"/>
    </ligand>
</feature>
<dbReference type="CDD" id="cd06183">
    <property type="entry name" value="cyt_b5_reduct_like"/>
    <property type="match status" value="1"/>
</dbReference>
<evidence type="ECO:0000313" key="12">
    <source>
        <dbReference type="Proteomes" id="UP000019487"/>
    </source>
</evidence>
<dbReference type="Pfam" id="PF00175">
    <property type="entry name" value="NAD_binding_1"/>
    <property type="match status" value="1"/>
</dbReference>
<evidence type="ECO:0000256" key="7">
    <source>
        <dbReference type="ARBA" id="ARBA00023136"/>
    </source>
</evidence>
<dbReference type="OrthoDB" id="432685at2759"/>
<keyword evidence="4 8" id="KW-0285">Flavoprotein</keyword>
<comment type="subcellular location">
    <subcellularLocation>
        <location evidence="2">Membrane</location>
    </subcellularLocation>
</comment>
<dbReference type="PANTHER" id="PTHR19370">
    <property type="entry name" value="NADH-CYTOCHROME B5 REDUCTASE"/>
    <property type="match status" value="1"/>
</dbReference>
<keyword evidence="9" id="KW-0812">Transmembrane</keyword>
<evidence type="ECO:0000256" key="8">
    <source>
        <dbReference type="PIRSR" id="PIRSR601834-1"/>
    </source>
</evidence>
<evidence type="ECO:0000256" key="5">
    <source>
        <dbReference type="ARBA" id="ARBA00022827"/>
    </source>
</evidence>
<reference evidence="11 12" key="1">
    <citation type="journal article" date="2014" name="Genome Announc.">
        <title>Draft genome sequence of Sclerotinia borealis, a psychrophilic plant pathogenic fungus.</title>
        <authorList>
            <person name="Mardanov A.V."/>
            <person name="Beletsky A.V."/>
            <person name="Kadnikov V.V."/>
            <person name="Ignatov A.N."/>
            <person name="Ravin N.V."/>
        </authorList>
    </citation>
    <scope>NUCLEOTIDE SEQUENCE [LARGE SCALE GENOMIC DNA]</scope>
    <source>
        <strain evidence="12">F-4157</strain>
    </source>
</reference>
<keyword evidence="5 8" id="KW-0274">FAD</keyword>
<feature type="domain" description="FAD-binding FR-type" evidence="10">
    <location>
        <begin position="79"/>
        <end position="187"/>
    </location>
</feature>
<feature type="binding site" evidence="8">
    <location>
        <position position="163"/>
    </location>
    <ligand>
        <name>FAD</name>
        <dbReference type="ChEBI" id="CHEBI:57692"/>
    </ligand>
</feature>
<dbReference type="SUPFAM" id="SSF63380">
    <property type="entry name" value="Riboflavin synthase domain-like"/>
    <property type="match status" value="1"/>
</dbReference>
<evidence type="ECO:0000259" key="10">
    <source>
        <dbReference type="PROSITE" id="PS51384"/>
    </source>
</evidence>
<feature type="binding site" evidence="8">
    <location>
        <position position="136"/>
    </location>
    <ligand>
        <name>FAD</name>
        <dbReference type="ChEBI" id="CHEBI:57692"/>
    </ligand>
</feature>
<feature type="binding site" evidence="8">
    <location>
        <position position="153"/>
    </location>
    <ligand>
        <name>FAD</name>
        <dbReference type="ChEBI" id="CHEBI:57692"/>
    </ligand>
</feature>
<comment type="caution">
    <text evidence="11">The sequence shown here is derived from an EMBL/GenBank/DDBJ whole genome shotgun (WGS) entry which is preliminary data.</text>
</comment>
<dbReference type="GO" id="GO:0005739">
    <property type="term" value="C:mitochondrion"/>
    <property type="evidence" value="ECO:0007669"/>
    <property type="project" value="TreeGrafter"/>
</dbReference>
<dbReference type="InterPro" id="IPR008333">
    <property type="entry name" value="Cbr1-like_FAD-bd_dom"/>
</dbReference>
<evidence type="ECO:0000256" key="3">
    <source>
        <dbReference type="ARBA" id="ARBA00006105"/>
    </source>
</evidence>
<organism evidence="11 12">
    <name type="scientific">Sclerotinia borealis (strain F-4128)</name>
    <dbReference type="NCBI Taxonomy" id="1432307"/>
    <lineage>
        <taxon>Eukaryota</taxon>
        <taxon>Fungi</taxon>
        <taxon>Dikarya</taxon>
        <taxon>Ascomycota</taxon>
        <taxon>Pezizomycotina</taxon>
        <taxon>Leotiomycetes</taxon>
        <taxon>Helotiales</taxon>
        <taxon>Sclerotiniaceae</taxon>
        <taxon>Sclerotinia</taxon>
    </lineage>
</organism>
<accession>W9CHZ0</accession>
<dbReference type="SUPFAM" id="SSF52343">
    <property type="entry name" value="Ferredoxin reductase-like, C-terminal NADP-linked domain"/>
    <property type="match status" value="1"/>
</dbReference>
<dbReference type="HOGENOM" id="CLU_003827_6_0_1"/>
<dbReference type="Proteomes" id="UP000019487">
    <property type="component" value="Unassembled WGS sequence"/>
</dbReference>
<proteinExistence type="inferred from homology"/>
<dbReference type="InterPro" id="IPR017927">
    <property type="entry name" value="FAD-bd_FR_type"/>
</dbReference>
<dbReference type="Gene3D" id="2.40.30.10">
    <property type="entry name" value="Translation factors"/>
    <property type="match status" value="1"/>
</dbReference>
<dbReference type="GO" id="GO:0016020">
    <property type="term" value="C:membrane"/>
    <property type="evidence" value="ECO:0007669"/>
    <property type="project" value="UniProtKB-SubCell"/>
</dbReference>
<comment type="similarity">
    <text evidence="3">Belongs to the flavoprotein pyridine nucleotide cytochrome reductase family.</text>
</comment>
<dbReference type="STRING" id="1432307.W9CHZ0"/>
<evidence type="ECO:0000313" key="11">
    <source>
        <dbReference type="EMBL" id="ESZ95603.1"/>
    </source>
</evidence>
<dbReference type="AlphaFoldDB" id="W9CHZ0"/>
<dbReference type="PROSITE" id="PS51384">
    <property type="entry name" value="FAD_FR"/>
    <property type="match status" value="1"/>
</dbReference>
<evidence type="ECO:0000256" key="4">
    <source>
        <dbReference type="ARBA" id="ARBA00022630"/>
    </source>
</evidence>
<evidence type="ECO:0000256" key="9">
    <source>
        <dbReference type="SAM" id="Phobius"/>
    </source>
</evidence>
<name>W9CHZ0_SCLBF</name>
<keyword evidence="7 9" id="KW-0472">Membrane</keyword>
<dbReference type="EMBL" id="AYSA01000177">
    <property type="protein sequence ID" value="ESZ95603.1"/>
    <property type="molecule type" value="Genomic_DNA"/>
</dbReference>
<dbReference type="InterPro" id="IPR017938">
    <property type="entry name" value="Riboflavin_synthase-like_b-brl"/>
</dbReference>
<dbReference type="GO" id="GO:0016491">
    <property type="term" value="F:oxidoreductase activity"/>
    <property type="evidence" value="ECO:0007669"/>
    <property type="project" value="UniProtKB-KW"/>
</dbReference>
<evidence type="ECO:0000256" key="1">
    <source>
        <dbReference type="ARBA" id="ARBA00001974"/>
    </source>
</evidence>
<dbReference type="InterPro" id="IPR001834">
    <property type="entry name" value="CBR-like"/>
</dbReference>
<dbReference type="Gene3D" id="3.40.50.80">
    <property type="entry name" value="Nucleotide-binding domain of ferredoxin-NADP reductase (FNR) module"/>
    <property type="match status" value="1"/>
</dbReference>
<dbReference type="PANTHER" id="PTHR19370:SF189">
    <property type="entry name" value="CYTOCHROME C MITOCHONDRIAL IMPORT FACTOR CYC2"/>
    <property type="match status" value="1"/>
</dbReference>
<keyword evidence="6" id="KW-0560">Oxidoreductase</keyword>
<sequence>MWTVGKAPPPRGPQHFAVFYPFLFPIPRTEVLYWAVNAGHEKFLRAFIYIIEVGFLGYLAYLSWEHRRNGQILSPFDSPRFTRFTIVSEENVSSTSKVLTIRPKTSLKSDPYAVYWENGLWSVEFKQPLLQIARSYTPLPPDENVAMGDLRFLIRKEPNGEMSNYLFGLQVNSEIELRGPHVEFDLPQNVEEVVFLAGGTGIAPALQVVHTLLEARKSDGKRPQMRIIWANRKREDCMGGEKHTHDSGLDTVTAECLGSIVQRLQMLQQKYPESLQVDYVVDEEGRFIDQRMILQATHSTSEVKSGPVTTKSDAKLFFVSGPEGFTNHFAGPKKWWNGRQDQGDLGGVLGRMGLKGWKVFKL</sequence>
<protein>
    <recommendedName>
        <fullName evidence="10">FAD-binding FR-type domain-containing protein</fullName>
    </recommendedName>
</protein>
<feature type="transmembrane region" description="Helical" evidence="9">
    <location>
        <begin position="46"/>
        <end position="64"/>
    </location>
</feature>
<comment type="cofactor">
    <cofactor evidence="1 8">
        <name>FAD</name>
        <dbReference type="ChEBI" id="CHEBI:57692"/>
    </cofactor>
</comment>
<keyword evidence="12" id="KW-1185">Reference proteome</keyword>